<gene>
    <name evidence="2" type="ORF">PGLA1383_LOCUS47742</name>
</gene>
<protein>
    <submittedName>
        <fullName evidence="2">Uncharacterized protein</fullName>
    </submittedName>
</protein>
<dbReference type="Proteomes" id="UP000654075">
    <property type="component" value="Unassembled WGS sequence"/>
</dbReference>
<reference evidence="2" key="1">
    <citation type="submission" date="2021-02" db="EMBL/GenBank/DDBJ databases">
        <authorList>
            <person name="Dougan E. K."/>
            <person name="Rhodes N."/>
            <person name="Thang M."/>
            <person name="Chan C."/>
        </authorList>
    </citation>
    <scope>NUCLEOTIDE SEQUENCE</scope>
</reference>
<name>A0A813H230_POLGL</name>
<keyword evidence="1" id="KW-0472">Membrane</keyword>
<keyword evidence="1" id="KW-1133">Transmembrane helix</keyword>
<keyword evidence="1" id="KW-0812">Transmembrane</keyword>
<dbReference type="AlphaFoldDB" id="A0A813H230"/>
<sequence length="255" mass="27141">MVLQDVDPSLAARQALHWYNAGDEVSVNAADSASRVSGALTQLQVPVVAGVVPRTLEPDCKLYLLCALSTDAAKRATRGAFQEVDGLLGCGVYCTTLLAGAQEPGLEVLVVRSLPGRPELEGIGIKVVESLDPAGQWRDEGFAGCWLPPGVCPVGDPKGELCLRASALTKATLQRPTSTFSDDRMAEVRRTMWILVGSHPHRLQRWRLYAQLISWPVLALTAAVALVSVVLARLEMYRAAAGAATIAAVFGLSVV</sequence>
<organism evidence="2 3">
    <name type="scientific">Polarella glacialis</name>
    <name type="common">Dinoflagellate</name>
    <dbReference type="NCBI Taxonomy" id="89957"/>
    <lineage>
        <taxon>Eukaryota</taxon>
        <taxon>Sar</taxon>
        <taxon>Alveolata</taxon>
        <taxon>Dinophyceae</taxon>
        <taxon>Suessiales</taxon>
        <taxon>Suessiaceae</taxon>
        <taxon>Polarella</taxon>
    </lineage>
</organism>
<keyword evidence="3" id="KW-1185">Reference proteome</keyword>
<evidence type="ECO:0000313" key="3">
    <source>
        <dbReference type="Proteomes" id="UP000654075"/>
    </source>
</evidence>
<accession>A0A813H230</accession>
<comment type="caution">
    <text evidence="2">The sequence shown here is derived from an EMBL/GenBank/DDBJ whole genome shotgun (WGS) entry which is preliminary data.</text>
</comment>
<proteinExistence type="predicted"/>
<feature type="transmembrane region" description="Helical" evidence="1">
    <location>
        <begin position="208"/>
        <end position="230"/>
    </location>
</feature>
<evidence type="ECO:0000313" key="2">
    <source>
        <dbReference type="EMBL" id="CAE8631744.1"/>
    </source>
</evidence>
<dbReference type="EMBL" id="CAJNNV010030193">
    <property type="protein sequence ID" value="CAE8631744.1"/>
    <property type="molecule type" value="Genomic_DNA"/>
</dbReference>
<evidence type="ECO:0000256" key="1">
    <source>
        <dbReference type="SAM" id="Phobius"/>
    </source>
</evidence>